<name>A0A098S224_9BACT</name>
<evidence type="ECO:0000313" key="1">
    <source>
        <dbReference type="EMBL" id="KGE85222.1"/>
    </source>
</evidence>
<dbReference type="EMBL" id="JPOS01000092">
    <property type="protein sequence ID" value="KGE85222.1"/>
    <property type="molecule type" value="Genomic_DNA"/>
</dbReference>
<organism evidence="1 2">
    <name type="scientific">Phaeodactylibacter xiamenensis</name>
    <dbReference type="NCBI Taxonomy" id="1524460"/>
    <lineage>
        <taxon>Bacteria</taxon>
        <taxon>Pseudomonadati</taxon>
        <taxon>Bacteroidota</taxon>
        <taxon>Saprospiria</taxon>
        <taxon>Saprospirales</taxon>
        <taxon>Haliscomenobacteraceae</taxon>
        <taxon>Phaeodactylibacter</taxon>
    </lineage>
</organism>
<comment type="caution">
    <text evidence="1">The sequence shown here is derived from an EMBL/GenBank/DDBJ whole genome shotgun (WGS) entry which is preliminary data.</text>
</comment>
<dbReference type="STRING" id="1524460.IX84_29585"/>
<dbReference type="Pfam" id="PF18950">
    <property type="entry name" value="DUF5694"/>
    <property type="match status" value="1"/>
</dbReference>
<dbReference type="InterPro" id="IPR043749">
    <property type="entry name" value="DUF5694"/>
</dbReference>
<evidence type="ECO:0008006" key="3">
    <source>
        <dbReference type="Google" id="ProtNLM"/>
    </source>
</evidence>
<keyword evidence="2" id="KW-1185">Reference proteome</keyword>
<protein>
    <recommendedName>
        <fullName evidence="3">TraB/GumN family protein</fullName>
    </recommendedName>
</protein>
<sequence length="295" mass="34840">MKSIIPIFIALCFFQLSTAQEMPYKGPDEFLIGERQVPQVLLMGTWHFAYPGLDEHKTREEDKINIFTPKRQKELQELLDYVAQFKPTKIIVESGANTGYLMNRYRRWKKGEEELYANERDQVGIRLMDQLGLDTIYGCDAWGLLGDLHDKIGDSEADQYIKRVGDRHYFGGKDEWMKRYKEWYVYSDKQMPHNTLLENFLYLNQDKVIDRYFGAYISGGQFDSEAFEGPDALSMFWMNRNLRIFHKIQQLDIQDDDRVLILFGAGHVGILRWLYECSPRYELVEFDSLNDFTVR</sequence>
<evidence type="ECO:0000313" key="2">
    <source>
        <dbReference type="Proteomes" id="UP000029736"/>
    </source>
</evidence>
<dbReference type="OrthoDB" id="7055505at2"/>
<dbReference type="AlphaFoldDB" id="A0A098S224"/>
<gene>
    <name evidence="1" type="ORF">IX84_29585</name>
</gene>
<proteinExistence type="predicted"/>
<accession>A0A098S224</accession>
<dbReference type="Proteomes" id="UP000029736">
    <property type="component" value="Unassembled WGS sequence"/>
</dbReference>
<dbReference type="RefSeq" id="WP_044229310.1">
    <property type="nucleotide sequence ID" value="NZ_JBKAGJ010000011.1"/>
</dbReference>
<reference evidence="1 2" key="1">
    <citation type="journal article" date="2014" name="Int. J. Syst. Evol. Microbiol.">
        <title>Phaeodactylibacter xiamenensis gen. nov., sp. nov., a member of the family Saprospiraceae isolated from the marine alga Phaeodactylum tricornutum.</title>
        <authorList>
            <person name="Chen Z.Jr."/>
            <person name="Lei X."/>
            <person name="Lai Q."/>
            <person name="Li Y."/>
            <person name="Zhang B."/>
            <person name="Zhang J."/>
            <person name="Zhang H."/>
            <person name="Yang L."/>
            <person name="Zheng W."/>
            <person name="Tian Y."/>
            <person name="Yu Z."/>
            <person name="Xu H.Jr."/>
            <person name="Zheng T."/>
        </authorList>
    </citation>
    <scope>NUCLEOTIDE SEQUENCE [LARGE SCALE GENOMIC DNA]</scope>
    <source>
        <strain evidence="1 2">KD52</strain>
    </source>
</reference>